<organism evidence="15 16">
    <name type="scientific">Tissierella creatinophila DSM 6911</name>
    <dbReference type="NCBI Taxonomy" id="1123403"/>
    <lineage>
        <taxon>Bacteria</taxon>
        <taxon>Bacillati</taxon>
        <taxon>Bacillota</taxon>
        <taxon>Tissierellia</taxon>
        <taxon>Tissierellales</taxon>
        <taxon>Tissierellaceae</taxon>
        <taxon>Tissierella</taxon>
    </lineage>
</organism>
<feature type="domain" description="PLD phosphodiesterase" evidence="14">
    <location>
        <begin position="259"/>
        <end position="286"/>
    </location>
</feature>
<evidence type="ECO:0000256" key="10">
    <source>
        <dbReference type="ARBA" id="ARBA00023209"/>
    </source>
</evidence>
<reference evidence="15 16" key="1">
    <citation type="submission" date="2016-02" db="EMBL/GenBank/DDBJ databases">
        <title>Genome sequence of Tissierella creatinophila DSM 6911.</title>
        <authorList>
            <person name="Poehlein A."/>
            <person name="Daniel R."/>
        </authorList>
    </citation>
    <scope>NUCLEOTIDE SEQUENCE [LARGE SCALE GENOMIC DNA]</scope>
    <source>
        <strain evidence="15 16">DSM 6911</strain>
    </source>
</reference>
<accession>A0A1U7M5U5</accession>
<dbReference type="NCBIfam" id="TIGR04265">
    <property type="entry name" value="bac_cardiolipin"/>
    <property type="match status" value="1"/>
</dbReference>
<dbReference type="Pfam" id="PF13396">
    <property type="entry name" value="PLDc_N"/>
    <property type="match status" value="1"/>
</dbReference>
<dbReference type="SUPFAM" id="SSF56024">
    <property type="entry name" value="Phospholipase D/nuclease"/>
    <property type="match status" value="2"/>
</dbReference>
<evidence type="ECO:0000313" key="15">
    <source>
        <dbReference type="EMBL" id="OLS02692.1"/>
    </source>
</evidence>
<evidence type="ECO:0000259" key="14">
    <source>
        <dbReference type="PROSITE" id="PS50035"/>
    </source>
</evidence>
<evidence type="ECO:0000256" key="5">
    <source>
        <dbReference type="ARBA" id="ARBA00022692"/>
    </source>
</evidence>
<keyword evidence="4 15" id="KW-0808">Transferase</keyword>
<keyword evidence="6" id="KW-0677">Repeat</keyword>
<dbReference type="InterPro" id="IPR022924">
    <property type="entry name" value="Cardiolipin_synthase"/>
</dbReference>
<dbReference type="CDD" id="cd09154">
    <property type="entry name" value="PLDc_SMU_988_like_1"/>
    <property type="match status" value="1"/>
</dbReference>
<feature type="transmembrane region" description="Helical" evidence="13">
    <location>
        <begin position="51"/>
        <end position="71"/>
    </location>
</feature>
<keyword evidence="7 13" id="KW-1133">Transmembrane helix</keyword>
<evidence type="ECO:0000313" key="16">
    <source>
        <dbReference type="Proteomes" id="UP000186112"/>
    </source>
</evidence>
<dbReference type="GO" id="GO:0005886">
    <property type="term" value="C:plasma membrane"/>
    <property type="evidence" value="ECO:0007669"/>
    <property type="project" value="UniProtKB-SubCell"/>
</dbReference>
<evidence type="ECO:0000256" key="6">
    <source>
        <dbReference type="ARBA" id="ARBA00022737"/>
    </source>
</evidence>
<keyword evidence="9 13" id="KW-0472">Membrane</keyword>
<keyword evidence="2" id="KW-1003">Cell membrane</keyword>
<dbReference type="EC" id="2.7.8.-" evidence="12"/>
<dbReference type="PROSITE" id="PS50035">
    <property type="entry name" value="PLD"/>
    <property type="match status" value="2"/>
</dbReference>
<dbReference type="SMART" id="SM00155">
    <property type="entry name" value="PLDc"/>
    <property type="match status" value="2"/>
</dbReference>
<keyword evidence="10" id="KW-0594">Phospholipid biosynthesis</keyword>
<dbReference type="InterPro" id="IPR027379">
    <property type="entry name" value="CLS_N"/>
</dbReference>
<dbReference type="Pfam" id="PF13091">
    <property type="entry name" value="PLDc_2"/>
    <property type="match status" value="2"/>
</dbReference>
<evidence type="ECO:0000256" key="4">
    <source>
        <dbReference type="ARBA" id="ARBA00022679"/>
    </source>
</evidence>
<proteinExistence type="predicted"/>
<feature type="transmembrane region" description="Helical" evidence="13">
    <location>
        <begin position="83"/>
        <end position="101"/>
    </location>
</feature>
<keyword evidence="8" id="KW-0443">Lipid metabolism</keyword>
<evidence type="ECO:0000256" key="13">
    <source>
        <dbReference type="SAM" id="Phobius"/>
    </source>
</evidence>
<name>A0A1U7M5U5_TISCR</name>
<dbReference type="AlphaFoldDB" id="A0A1U7M5U5"/>
<evidence type="ECO:0000256" key="8">
    <source>
        <dbReference type="ARBA" id="ARBA00023098"/>
    </source>
</evidence>
<dbReference type="RefSeq" id="WP_075726381.1">
    <property type="nucleotide sequence ID" value="NZ_LTDM01000021.1"/>
</dbReference>
<evidence type="ECO:0000256" key="1">
    <source>
        <dbReference type="ARBA" id="ARBA00004651"/>
    </source>
</evidence>
<dbReference type="EMBL" id="LTDM01000021">
    <property type="protein sequence ID" value="OLS02692.1"/>
    <property type="molecule type" value="Genomic_DNA"/>
</dbReference>
<dbReference type="PANTHER" id="PTHR21248">
    <property type="entry name" value="CARDIOLIPIN SYNTHASE"/>
    <property type="match status" value="1"/>
</dbReference>
<feature type="transmembrane region" description="Helical" evidence="13">
    <location>
        <begin position="23"/>
        <end position="45"/>
    </location>
</feature>
<evidence type="ECO:0000256" key="11">
    <source>
        <dbReference type="ARBA" id="ARBA00023264"/>
    </source>
</evidence>
<dbReference type="GO" id="GO:0032049">
    <property type="term" value="P:cardiolipin biosynthetic process"/>
    <property type="evidence" value="ECO:0007669"/>
    <property type="project" value="UniProtKB-UniRule"/>
</dbReference>
<dbReference type="Proteomes" id="UP000186112">
    <property type="component" value="Unassembled WGS sequence"/>
</dbReference>
<evidence type="ECO:0000256" key="3">
    <source>
        <dbReference type="ARBA" id="ARBA00022516"/>
    </source>
</evidence>
<comment type="caution">
    <text evidence="15">The sequence shown here is derived from an EMBL/GenBank/DDBJ whole genome shotgun (WGS) entry which is preliminary data.</text>
</comment>
<dbReference type="PANTHER" id="PTHR21248:SF22">
    <property type="entry name" value="PHOSPHOLIPASE D"/>
    <property type="match status" value="1"/>
</dbReference>
<protein>
    <recommendedName>
        <fullName evidence="12">Cardiolipin synthase</fullName>
        <ecNumber evidence="12">2.7.8.-</ecNumber>
    </recommendedName>
</protein>
<evidence type="ECO:0000256" key="2">
    <source>
        <dbReference type="ARBA" id="ARBA00022475"/>
    </source>
</evidence>
<gene>
    <name evidence="15" type="primary">ywiE</name>
    <name evidence="15" type="ORF">TICRE_13370</name>
</gene>
<evidence type="ECO:0000256" key="9">
    <source>
        <dbReference type="ARBA" id="ARBA00023136"/>
    </source>
</evidence>
<dbReference type="GO" id="GO:0008808">
    <property type="term" value="F:cardiolipin synthase activity"/>
    <property type="evidence" value="ECO:0007669"/>
    <property type="project" value="UniProtKB-UniRule"/>
</dbReference>
<dbReference type="InterPro" id="IPR025202">
    <property type="entry name" value="PLD-like_dom"/>
</dbReference>
<dbReference type="CDD" id="cd09160">
    <property type="entry name" value="PLDc_SMU_988_like_2"/>
    <property type="match status" value="1"/>
</dbReference>
<dbReference type="InterPro" id="IPR001736">
    <property type="entry name" value="PLipase_D/transphosphatidylase"/>
</dbReference>
<evidence type="ECO:0000256" key="12">
    <source>
        <dbReference type="NCBIfam" id="TIGR04265"/>
    </source>
</evidence>
<keyword evidence="3" id="KW-0444">Lipid biosynthesis</keyword>
<dbReference type="OrthoDB" id="9762009at2"/>
<keyword evidence="11" id="KW-1208">Phospholipid metabolism</keyword>
<comment type="subcellular location">
    <subcellularLocation>
        <location evidence="1">Cell membrane</location>
        <topology evidence="1">Multi-pass membrane protein</topology>
    </subcellularLocation>
</comment>
<dbReference type="Gene3D" id="3.30.870.10">
    <property type="entry name" value="Endonuclease Chain A"/>
    <property type="match status" value="2"/>
</dbReference>
<keyword evidence="16" id="KW-1185">Reference proteome</keyword>
<sequence length="524" mass="60951">MSTNKSNEILLLKKSKRGILRIIFGRTGIVVILLLTQILVLMRIFKFLKGLIPFTVGTLLAFTIIMVLYVINSEHNTNVKLSWITMIMLFPGFGGMLYIFIQTDIGHRTIKKRIKKIVEETQKEFMDQEDLMKRLEKENKGLYNLATYTGKSGGYPIYENTSTKYFPLGEDAFKEMLIQLKKAEKFIFMEYFIVDEGYMWGQILKILSDKVKNGVEVRFMYDGTNEFALLPHNYPDKLRKLGIQCKVFSPIRPFLSTHYNYRDHRKILVIDGQVAFTGGINLADEYINEIEVYGHWKDTVVMIQGQAVESFTIMFLQLWNASEENRTYMMDLYKSKALDKKEKGYVIPYGDSPLDNDKVGQMIYMDILNRAEDYVYIMTPYLILDGEMVTSLQFAARRGIDVKIIMPHIPDKKFVFAQSRSHYKELIDSGVEIYEYTPGFMHAKQFLSDDRKAVVGTVNLDYRSLYHHFECGLYMEETGAIADIKLDFRKTLDQSQKVTLNDIKKYNIFMTLTGRIMRLFAPLL</sequence>
<evidence type="ECO:0000256" key="7">
    <source>
        <dbReference type="ARBA" id="ARBA00022989"/>
    </source>
</evidence>
<keyword evidence="5 13" id="KW-0812">Transmembrane</keyword>
<feature type="domain" description="PLD phosphodiesterase" evidence="14">
    <location>
        <begin position="437"/>
        <end position="464"/>
    </location>
</feature>